<name>A0A2G2YIC0_CAPAN</name>
<accession>A0A2G2YIC0</accession>
<sequence>MELLHDKYLNEDPLLVPSSKLRIPSKHNSDLDEDSLDELSGLSDLYSDSDDDNFGPTKISTTEYGFSI</sequence>
<evidence type="ECO:0000313" key="2">
    <source>
        <dbReference type="EMBL" id="PHT69503.1"/>
    </source>
</evidence>
<dbReference type="Gramene" id="PHT69503">
    <property type="protein sequence ID" value="PHT69503"/>
    <property type="gene ID" value="T459_24607"/>
</dbReference>
<feature type="region of interest" description="Disordered" evidence="1">
    <location>
        <begin position="19"/>
        <end position="68"/>
    </location>
</feature>
<protein>
    <submittedName>
        <fullName evidence="2">Uncharacterized protein</fullName>
    </submittedName>
</protein>
<reference evidence="2 3" key="2">
    <citation type="journal article" date="2017" name="Genome Biol.">
        <title>New reference genome sequences of hot pepper reveal the massive evolution of plant disease-resistance genes by retroduplication.</title>
        <authorList>
            <person name="Kim S."/>
            <person name="Park J."/>
            <person name="Yeom S.I."/>
            <person name="Kim Y.M."/>
            <person name="Seo E."/>
            <person name="Kim K.T."/>
            <person name="Kim M.S."/>
            <person name="Lee J.M."/>
            <person name="Cheong K."/>
            <person name="Shin H.S."/>
            <person name="Kim S.B."/>
            <person name="Han K."/>
            <person name="Lee J."/>
            <person name="Park M."/>
            <person name="Lee H.A."/>
            <person name="Lee H.Y."/>
            <person name="Lee Y."/>
            <person name="Oh S."/>
            <person name="Lee J.H."/>
            <person name="Choi E."/>
            <person name="Choi E."/>
            <person name="Lee S.E."/>
            <person name="Jeon J."/>
            <person name="Kim H."/>
            <person name="Choi G."/>
            <person name="Song H."/>
            <person name="Lee J."/>
            <person name="Lee S.C."/>
            <person name="Kwon J.K."/>
            <person name="Lee H.Y."/>
            <person name="Koo N."/>
            <person name="Hong Y."/>
            <person name="Kim R.W."/>
            <person name="Kang W.H."/>
            <person name="Huh J.H."/>
            <person name="Kang B.C."/>
            <person name="Yang T.J."/>
            <person name="Lee Y.H."/>
            <person name="Bennetzen J.L."/>
            <person name="Choi D."/>
        </authorList>
    </citation>
    <scope>NUCLEOTIDE SEQUENCE [LARGE SCALE GENOMIC DNA]</scope>
    <source>
        <strain evidence="3">cv. CM334</strain>
    </source>
</reference>
<organism evidence="2 3">
    <name type="scientific">Capsicum annuum</name>
    <name type="common">Capsicum pepper</name>
    <dbReference type="NCBI Taxonomy" id="4072"/>
    <lineage>
        <taxon>Eukaryota</taxon>
        <taxon>Viridiplantae</taxon>
        <taxon>Streptophyta</taxon>
        <taxon>Embryophyta</taxon>
        <taxon>Tracheophyta</taxon>
        <taxon>Spermatophyta</taxon>
        <taxon>Magnoliopsida</taxon>
        <taxon>eudicotyledons</taxon>
        <taxon>Gunneridae</taxon>
        <taxon>Pentapetalae</taxon>
        <taxon>asterids</taxon>
        <taxon>lamiids</taxon>
        <taxon>Solanales</taxon>
        <taxon>Solanaceae</taxon>
        <taxon>Solanoideae</taxon>
        <taxon>Capsiceae</taxon>
        <taxon>Capsicum</taxon>
    </lineage>
</organism>
<dbReference type="STRING" id="4072.A0A2G2YIC0"/>
<comment type="caution">
    <text evidence="2">The sequence shown here is derived from an EMBL/GenBank/DDBJ whole genome shotgun (WGS) entry which is preliminary data.</text>
</comment>
<proteinExistence type="predicted"/>
<evidence type="ECO:0000256" key="1">
    <source>
        <dbReference type="SAM" id="MobiDB-lite"/>
    </source>
</evidence>
<dbReference type="Proteomes" id="UP000222542">
    <property type="component" value="Unassembled WGS sequence"/>
</dbReference>
<reference evidence="2 3" key="1">
    <citation type="journal article" date="2014" name="Nat. Genet.">
        <title>Genome sequence of the hot pepper provides insights into the evolution of pungency in Capsicum species.</title>
        <authorList>
            <person name="Kim S."/>
            <person name="Park M."/>
            <person name="Yeom S.I."/>
            <person name="Kim Y.M."/>
            <person name="Lee J.M."/>
            <person name="Lee H.A."/>
            <person name="Seo E."/>
            <person name="Choi J."/>
            <person name="Cheong K."/>
            <person name="Kim K.T."/>
            <person name="Jung K."/>
            <person name="Lee G.W."/>
            <person name="Oh S.K."/>
            <person name="Bae C."/>
            <person name="Kim S.B."/>
            <person name="Lee H.Y."/>
            <person name="Kim S.Y."/>
            <person name="Kim M.S."/>
            <person name="Kang B.C."/>
            <person name="Jo Y.D."/>
            <person name="Yang H.B."/>
            <person name="Jeong H.J."/>
            <person name="Kang W.H."/>
            <person name="Kwon J.K."/>
            <person name="Shin C."/>
            <person name="Lim J.Y."/>
            <person name="Park J.H."/>
            <person name="Huh J.H."/>
            <person name="Kim J.S."/>
            <person name="Kim B.D."/>
            <person name="Cohen O."/>
            <person name="Paran I."/>
            <person name="Suh M.C."/>
            <person name="Lee S.B."/>
            <person name="Kim Y.K."/>
            <person name="Shin Y."/>
            <person name="Noh S.J."/>
            <person name="Park J."/>
            <person name="Seo Y.S."/>
            <person name="Kwon S.Y."/>
            <person name="Kim H.A."/>
            <person name="Park J.M."/>
            <person name="Kim H.J."/>
            <person name="Choi S.B."/>
            <person name="Bosland P.W."/>
            <person name="Reeves G."/>
            <person name="Jo S.H."/>
            <person name="Lee B.W."/>
            <person name="Cho H.T."/>
            <person name="Choi H.S."/>
            <person name="Lee M.S."/>
            <person name="Yu Y."/>
            <person name="Do Choi Y."/>
            <person name="Park B.S."/>
            <person name="van Deynze A."/>
            <person name="Ashrafi H."/>
            <person name="Hill T."/>
            <person name="Kim W.T."/>
            <person name="Pai H.S."/>
            <person name="Ahn H.K."/>
            <person name="Yeam I."/>
            <person name="Giovannoni J.J."/>
            <person name="Rose J.K."/>
            <person name="Sorensen I."/>
            <person name="Lee S.J."/>
            <person name="Kim R.W."/>
            <person name="Choi I.Y."/>
            <person name="Choi B.S."/>
            <person name="Lim J.S."/>
            <person name="Lee Y.H."/>
            <person name="Choi D."/>
        </authorList>
    </citation>
    <scope>NUCLEOTIDE SEQUENCE [LARGE SCALE GENOMIC DNA]</scope>
    <source>
        <strain evidence="3">cv. CM334</strain>
    </source>
</reference>
<keyword evidence="3" id="KW-1185">Reference proteome</keyword>
<evidence type="ECO:0000313" key="3">
    <source>
        <dbReference type="Proteomes" id="UP000222542"/>
    </source>
</evidence>
<dbReference type="AlphaFoldDB" id="A0A2G2YIC0"/>
<feature type="compositionally biased region" description="Polar residues" evidence="1">
    <location>
        <begin position="58"/>
        <end position="68"/>
    </location>
</feature>
<dbReference type="EMBL" id="AYRZ02000010">
    <property type="protein sequence ID" value="PHT69503.1"/>
    <property type="molecule type" value="Genomic_DNA"/>
</dbReference>
<gene>
    <name evidence="2" type="ORF">T459_24607</name>
</gene>